<dbReference type="EMBL" id="FJUY01000001">
    <property type="protein sequence ID" value="CZT14736.1"/>
    <property type="molecule type" value="Genomic_DNA"/>
</dbReference>
<name>A0A2D3UUW4_9PEZI</name>
<evidence type="ECO:0000313" key="2">
    <source>
        <dbReference type="Proteomes" id="UP000225277"/>
    </source>
</evidence>
<dbReference type="AlphaFoldDB" id="A0A2D3UUW4"/>
<organism evidence="1 2">
    <name type="scientific">Ramularia collo-cygni</name>
    <dbReference type="NCBI Taxonomy" id="112498"/>
    <lineage>
        <taxon>Eukaryota</taxon>
        <taxon>Fungi</taxon>
        <taxon>Dikarya</taxon>
        <taxon>Ascomycota</taxon>
        <taxon>Pezizomycotina</taxon>
        <taxon>Dothideomycetes</taxon>
        <taxon>Dothideomycetidae</taxon>
        <taxon>Mycosphaerellales</taxon>
        <taxon>Mycosphaerellaceae</taxon>
        <taxon>Ramularia</taxon>
    </lineage>
</organism>
<keyword evidence="2" id="KW-1185">Reference proteome</keyword>
<dbReference type="GeneID" id="35596057"/>
<proteinExistence type="predicted"/>
<dbReference type="Proteomes" id="UP000225277">
    <property type="component" value="Unassembled WGS sequence"/>
</dbReference>
<protein>
    <submittedName>
        <fullName evidence="1">Uncharacterized protein</fullName>
    </submittedName>
</protein>
<evidence type="ECO:0000313" key="1">
    <source>
        <dbReference type="EMBL" id="CZT14736.1"/>
    </source>
</evidence>
<reference evidence="1 2" key="1">
    <citation type="submission" date="2016-03" db="EMBL/GenBank/DDBJ databases">
        <authorList>
            <person name="Ploux O."/>
        </authorList>
    </citation>
    <scope>NUCLEOTIDE SEQUENCE [LARGE SCALE GENOMIC DNA]</scope>
    <source>
        <strain evidence="1 2">URUG2</strain>
    </source>
</reference>
<sequence length="43" mass="4806">MAAEVEVEAEVVEVYIDNASAFPWTVQTMRNKLPDEAHSITDV</sequence>
<gene>
    <name evidence="1" type="ORF">RCC_00699</name>
</gene>
<dbReference type="RefSeq" id="XP_023621633.1">
    <property type="nucleotide sequence ID" value="XM_023765865.1"/>
</dbReference>
<accession>A0A2D3UUW4</accession>